<dbReference type="EMBL" id="KV454208">
    <property type="protein sequence ID" value="ODQ61990.1"/>
    <property type="molecule type" value="Genomic_DNA"/>
</dbReference>
<dbReference type="Pfam" id="PF08624">
    <property type="entry name" value="CRC_subunit"/>
    <property type="match status" value="1"/>
</dbReference>
<feature type="region of interest" description="Disordered" evidence="1">
    <location>
        <begin position="1"/>
        <end position="29"/>
    </location>
</feature>
<keyword evidence="3" id="KW-1185">Reference proteome</keyword>
<organism evidence="2 3">
    <name type="scientific">Wickerhamomyces anomalus (strain ATCC 58044 / CBS 1984 / NCYC 433 / NRRL Y-366-8)</name>
    <name type="common">Yeast</name>
    <name type="synonym">Hansenula anomala</name>
    <dbReference type="NCBI Taxonomy" id="683960"/>
    <lineage>
        <taxon>Eukaryota</taxon>
        <taxon>Fungi</taxon>
        <taxon>Dikarya</taxon>
        <taxon>Ascomycota</taxon>
        <taxon>Saccharomycotina</taxon>
        <taxon>Saccharomycetes</taxon>
        <taxon>Phaffomycetales</taxon>
        <taxon>Wickerhamomycetaceae</taxon>
        <taxon>Wickerhamomyces</taxon>
    </lineage>
</organism>
<sequence length="534" mass="60269">MADNDKPSEPASEIEASLPPNTPENPQPTLFRVEKSDLYEHTQHIRTFPKNSDVKAPVVGEFQNLDKLNDTRDEYECTKTDPKGEKKIDENGFLLGGRKYIITTFTLPGRGKKLYVLGTEAAKFLNHRDAFVLFNRFKQLYKIKANDEERKFLEDCNFTISKIKSRSVAVTTAKNLFMLFGARIVKSGKRVEDDYWEDAAIEQGFKPTDQVFPLEKGKSEVVKPKVAAPKPVPKVPKVNLVTPMPPLEDRRDYLLASSSGNPAQAIPGQGITGGIELATVATIPKYKQDSTNTVKHRSILSTLSSNNSSTSLASQAAANQIPINDAFAGEKSTGGLPYYNSNVLQRIMDEDSEKIREIEYLHGTVETNNYISLSRKPRVKQWQYYWQVKSGAPIGLLESQKDEYFKEQEESLNKVQEETIYNEFLYCDQVIKKRRKPNPNYLNHGNINGLKPPYIEKEPTPALEQAMPQHIAQPYGSVPQVAAQMGSTTQQEYYQRARPNDPYAQYTATERGIPQAATAQQIYEAQRSGIQFQR</sequence>
<proteinExistence type="predicted"/>
<name>A0A1E3P9L2_WICAA</name>
<protein>
    <submittedName>
        <fullName evidence="2">Uncharacterized protein</fullName>
    </submittedName>
</protein>
<evidence type="ECO:0000313" key="2">
    <source>
        <dbReference type="EMBL" id="ODQ61990.1"/>
    </source>
</evidence>
<gene>
    <name evidence="2" type="ORF">WICANDRAFT_82139</name>
</gene>
<dbReference type="RefSeq" id="XP_019041197.1">
    <property type="nucleotide sequence ID" value="XM_019185339.1"/>
</dbReference>
<dbReference type="STRING" id="683960.A0A1E3P9L2"/>
<evidence type="ECO:0000313" key="3">
    <source>
        <dbReference type="Proteomes" id="UP000094112"/>
    </source>
</evidence>
<dbReference type="OrthoDB" id="3979935at2759"/>
<dbReference type="Proteomes" id="UP000094112">
    <property type="component" value="Unassembled WGS sequence"/>
</dbReference>
<dbReference type="AlphaFoldDB" id="A0A1E3P9L2"/>
<dbReference type="GeneID" id="30202585"/>
<accession>A0A1E3P9L2</accession>
<reference evidence="2 3" key="1">
    <citation type="journal article" date="2016" name="Proc. Natl. Acad. Sci. U.S.A.">
        <title>Comparative genomics of biotechnologically important yeasts.</title>
        <authorList>
            <person name="Riley R."/>
            <person name="Haridas S."/>
            <person name="Wolfe K.H."/>
            <person name="Lopes M.R."/>
            <person name="Hittinger C.T."/>
            <person name="Goeker M."/>
            <person name="Salamov A.A."/>
            <person name="Wisecaver J.H."/>
            <person name="Long T.M."/>
            <person name="Calvey C.H."/>
            <person name="Aerts A.L."/>
            <person name="Barry K.W."/>
            <person name="Choi C."/>
            <person name="Clum A."/>
            <person name="Coughlan A.Y."/>
            <person name="Deshpande S."/>
            <person name="Douglass A.P."/>
            <person name="Hanson S.J."/>
            <person name="Klenk H.-P."/>
            <person name="LaButti K.M."/>
            <person name="Lapidus A."/>
            <person name="Lindquist E.A."/>
            <person name="Lipzen A.M."/>
            <person name="Meier-Kolthoff J.P."/>
            <person name="Ohm R.A."/>
            <person name="Otillar R.P."/>
            <person name="Pangilinan J.L."/>
            <person name="Peng Y."/>
            <person name="Rokas A."/>
            <person name="Rosa C.A."/>
            <person name="Scheuner C."/>
            <person name="Sibirny A.A."/>
            <person name="Slot J.C."/>
            <person name="Stielow J.B."/>
            <person name="Sun H."/>
            <person name="Kurtzman C.P."/>
            <person name="Blackwell M."/>
            <person name="Grigoriev I.V."/>
            <person name="Jeffries T.W."/>
        </authorList>
    </citation>
    <scope>NUCLEOTIDE SEQUENCE [LARGE SCALE GENOMIC DNA]</scope>
    <source>
        <strain evidence="3">ATCC 58044 / CBS 1984 / NCYC 433 / NRRL Y-366-8</strain>
    </source>
</reference>
<evidence type="ECO:0000256" key="1">
    <source>
        <dbReference type="SAM" id="MobiDB-lite"/>
    </source>
</evidence>
<dbReference type="InterPro" id="IPR013933">
    <property type="entry name" value="CRC_Rsc7/Swp82"/>
</dbReference>